<evidence type="ECO:0000256" key="1">
    <source>
        <dbReference type="SAM" id="MobiDB-lite"/>
    </source>
</evidence>
<evidence type="ECO:0000313" key="3">
    <source>
        <dbReference type="Proteomes" id="UP000646152"/>
    </source>
</evidence>
<dbReference type="Proteomes" id="UP000646152">
    <property type="component" value="Unassembled WGS sequence"/>
</dbReference>
<proteinExistence type="predicted"/>
<protein>
    <submittedName>
        <fullName evidence="2">Ribosomal subunit interface protein</fullName>
    </submittedName>
</protein>
<dbReference type="Gene3D" id="3.30.160.100">
    <property type="entry name" value="Ribosome hibernation promotion factor-like"/>
    <property type="match status" value="1"/>
</dbReference>
<feature type="region of interest" description="Disordered" evidence="1">
    <location>
        <begin position="92"/>
        <end position="123"/>
    </location>
</feature>
<sequence length="123" mass="13863">MSITITSTVIDISPAIRERIESRFEKLSRRQVDLITPHVIINKEGLKYQVEATAGVRHDTLFAKAEDDNLYAAIKDLGQKLERQLNRYADKPLAQRAHAGQPVASGEVDDGVDLDEEEEYRAE</sequence>
<dbReference type="InterPro" id="IPR036567">
    <property type="entry name" value="RHF-like"/>
</dbReference>
<dbReference type="InterPro" id="IPR003489">
    <property type="entry name" value="RHF/RaiA"/>
</dbReference>
<dbReference type="Pfam" id="PF02482">
    <property type="entry name" value="Ribosomal_S30AE"/>
    <property type="match status" value="1"/>
</dbReference>
<comment type="caution">
    <text evidence="2">The sequence shown here is derived from an EMBL/GenBank/DDBJ whole genome shotgun (WGS) entry which is preliminary data.</text>
</comment>
<name>A0ABQ1IN03_9GAMM</name>
<dbReference type="EMBL" id="BMKE01000013">
    <property type="protein sequence ID" value="GGB45455.1"/>
    <property type="molecule type" value="Genomic_DNA"/>
</dbReference>
<evidence type="ECO:0000313" key="2">
    <source>
        <dbReference type="EMBL" id="GGB45455.1"/>
    </source>
</evidence>
<organism evidence="2 3">
    <name type="scientific">Oceanisphaera marina</name>
    <dbReference type="NCBI Taxonomy" id="2017550"/>
    <lineage>
        <taxon>Bacteria</taxon>
        <taxon>Pseudomonadati</taxon>
        <taxon>Pseudomonadota</taxon>
        <taxon>Gammaproteobacteria</taxon>
        <taxon>Aeromonadales</taxon>
        <taxon>Aeromonadaceae</taxon>
        <taxon>Oceanisphaera</taxon>
    </lineage>
</organism>
<accession>A0ABQ1IN03</accession>
<dbReference type="NCBIfam" id="TIGR00741">
    <property type="entry name" value="yfiA"/>
    <property type="match status" value="1"/>
</dbReference>
<feature type="compositionally biased region" description="Acidic residues" evidence="1">
    <location>
        <begin position="107"/>
        <end position="123"/>
    </location>
</feature>
<reference evidence="3" key="1">
    <citation type="journal article" date="2019" name="Int. J. Syst. Evol. Microbiol.">
        <title>The Global Catalogue of Microorganisms (GCM) 10K type strain sequencing project: providing services to taxonomists for standard genome sequencing and annotation.</title>
        <authorList>
            <consortium name="The Broad Institute Genomics Platform"/>
            <consortium name="The Broad Institute Genome Sequencing Center for Infectious Disease"/>
            <person name="Wu L."/>
            <person name="Ma J."/>
        </authorList>
    </citation>
    <scope>NUCLEOTIDE SEQUENCE [LARGE SCALE GENOMIC DNA]</scope>
    <source>
        <strain evidence="3">CGMCC 1.15923</strain>
    </source>
</reference>
<gene>
    <name evidence="2" type="primary">yfiA-1</name>
    <name evidence="2" type="ORF">GCM10011502_18490</name>
</gene>
<keyword evidence="3" id="KW-1185">Reference proteome</keyword>
<dbReference type="RefSeq" id="WP_188629830.1">
    <property type="nucleotide sequence ID" value="NZ_BMKE01000013.1"/>
</dbReference>
<dbReference type="SUPFAM" id="SSF69754">
    <property type="entry name" value="Ribosome binding protein Y (YfiA homologue)"/>
    <property type="match status" value="1"/>
</dbReference>
<dbReference type="CDD" id="cd00552">
    <property type="entry name" value="RaiA"/>
    <property type="match status" value="1"/>
</dbReference>